<proteinExistence type="inferred from homology"/>
<dbReference type="SUPFAM" id="SSF110111">
    <property type="entry name" value="Ctag/Cox11"/>
    <property type="match status" value="1"/>
</dbReference>
<dbReference type="PANTHER" id="PTHR21320:SF3">
    <property type="entry name" value="CYTOCHROME C OXIDASE ASSEMBLY PROTEIN COX11, MITOCHONDRIAL-RELATED"/>
    <property type="match status" value="1"/>
</dbReference>
<keyword evidence="8 10" id="KW-0186">Copper</keyword>
<evidence type="ECO:0000256" key="8">
    <source>
        <dbReference type="ARBA" id="ARBA00023008"/>
    </source>
</evidence>
<dbReference type="GO" id="GO:0005507">
    <property type="term" value="F:copper ion binding"/>
    <property type="evidence" value="ECO:0007669"/>
    <property type="project" value="InterPro"/>
</dbReference>
<accession>A0A1E3H5P8</accession>
<dbReference type="EMBL" id="MCRJ01000017">
    <property type="protein sequence ID" value="ODN71633.1"/>
    <property type="molecule type" value="Genomic_DNA"/>
</dbReference>
<evidence type="ECO:0000256" key="11">
    <source>
        <dbReference type="SAM" id="Phobius"/>
    </source>
</evidence>
<dbReference type="OrthoDB" id="9804841at2"/>
<dbReference type="PATRIC" id="fig|1439726.3.peg.1097"/>
<feature type="topological domain" description="Periplasmic" evidence="10">
    <location>
        <begin position="40"/>
        <end position="205"/>
    </location>
</feature>
<gene>
    <name evidence="10 12" type="primary">ctaG</name>
    <name evidence="12" type="ORF">A6302_01054</name>
</gene>
<dbReference type="InterPro" id="IPR007533">
    <property type="entry name" value="Cyt_c_oxidase_assmbl_CtaG"/>
</dbReference>
<dbReference type="Proteomes" id="UP000094622">
    <property type="component" value="Unassembled WGS sequence"/>
</dbReference>
<dbReference type="RefSeq" id="WP_069306074.1">
    <property type="nucleotide sequence ID" value="NZ_MCRJ01000017.1"/>
</dbReference>
<comment type="caution">
    <text evidence="12">The sequence shown here is derived from an EMBL/GenBank/DDBJ whole genome shotgun (WGS) entry which is preliminary data.</text>
</comment>
<dbReference type="FunFam" id="2.60.370.10:FF:000001">
    <property type="entry name" value="COX11 cytochrome c oxidase assembly homolog"/>
    <property type="match status" value="1"/>
</dbReference>
<comment type="function">
    <text evidence="1 10">Exerts its effect at some terminal stage of cytochrome c oxidase synthesis, probably by being involved in the insertion of the copper B into subunit I.</text>
</comment>
<dbReference type="HAMAP" id="MF_00155">
    <property type="entry name" value="CtaG"/>
    <property type="match status" value="1"/>
</dbReference>
<name>A0A1E3H5P8_9HYPH</name>
<evidence type="ECO:0000313" key="12">
    <source>
        <dbReference type="EMBL" id="ODN71633.1"/>
    </source>
</evidence>
<evidence type="ECO:0000256" key="5">
    <source>
        <dbReference type="ARBA" id="ARBA00022692"/>
    </source>
</evidence>
<feature type="transmembrane region" description="Helical" evidence="11">
    <location>
        <begin position="20"/>
        <end position="43"/>
    </location>
</feature>
<dbReference type="AlphaFoldDB" id="A0A1E3H5P8"/>
<feature type="topological domain" description="Cytoplasmic" evidence="10">
    <location>
        <begin position="1"/>
        <end position="16"/>
    </location>
</feature>
<keyword evidence="5 10" id="KW-0812">Transmembrane</keyword>
<sequence>MTDETTDKGEGKGSTGNNRLVVLCCAAFVSTMVGVSFAAVPLYQLFCQVTGYAGTTQRADAGGDVVLDKEITVRFDANLGGHLPWSFKPDQNSVKVKIGAMETVYYRVRNLADHDVTATATFNVTPGRAGLFFSKIACFCFTEQTLKAGEELQMGVTFYVDPAIVDDKEAKYVDTITLSYTFFPVKGSETPLAAAPRPQSASDGS</sequence>
<reference evidence="12 13" key="1">
    <citation type="submission" date="2016-07" db="EMBL/GenBank/DDBJ databases">
        <title>Draft Genome Sequence of Methylobrevis pamukkalensis PK2.</title>
        <authorList>
            <person name="Vasilenko O.V."/>
            <person name="Doronina N.V."/>
            <person name="Shmareva M.N."/>
            <person name="Tarlachkov S.V."/>
            <person name="Mustakhimov I."/>
            <person name="Trotsenko Y.A."/>
        </authorList>
    </citation>
    <scope>NUCLEOTIDE SEQUENCE [LARGE SCALE GENOMIC DNA]</scope>
    <source>
        <strain evidence="12 13">PK2</strain>
    </source>
</reference>
<evidence type="ECO:0000256" key="10">
    <source>
        <dbReference type="HAMAP-Rule" id="MF_00155"/>
    </source>
</evidence>
<keyword evidence="9 10" id="KW-0472">Membrane</keyword>
<evidence type="ECO:0000256" key="3">
    <source>
        <dbReference type="ARBA" id="ARBA00009620"/>
    </source>
</evidence>
<dbReference type="GO" id="GO:0005886">
    <property type="term" value="C:plasma membrane"/>
    <property type="evidence" value="ECO:0007669"/>
    <property type="project" value="UniProtKB-SubCell"/>
</dbReference>
<dbReference type="InterPro" id="IPR023471">
    <property type="entry name" value="CtaG/Cox11_dom_sf"/>
</dbReference>
<dbReference type="PANTHER" id="PTHR21320">
    <property type="entry name" value="CYTOCHROME C OXIDASE ASSEMBLY PROTEIN COX11-RELATED"/>
    <property type="match status" value="1"/>
</dbReference>
<organism evidence="12 13">
    <name type="scientific">Methylobrevis pamukkalensis</name>
    <dbReference type="NCBI Taxonomy" id="1439726"/>
    <lineage>
        <taxon>Bacteria</taxon>
        <taxon>Pseudomonadati</taxon>
        <taxon>Pseudomonadota</taxon>
        <taxon>Alphaproteobacteria</taxon>
        <taxon>Hyphomicrobiales</taxon>
        <taxon>Pleomorphomonadaceae</taxon>
        <taxon>Methylobrevis</taxon>
    </lineage>
</organism>
<keyword evidence="7 10" id="KW-1133">Transmembrane helix</keyword>
<comment type="similarity">
    <text evidence="3 10">Belongs to the COX11/CtaG family.</text>
</comment>
<evidence type="ECO:0000256" key="6">
    <source>
        <dbReference type="ARBA" id="ARBA00022968"/>
    </source>
</evidence>
<protein>
    <recommendedName>
        <fullName evidence="4 10">Cytochrome c oxidase assembly protein CtaG</fullName>
    </recommendedName>
</protein>
<dbReference type="NCBIfam" id="NF003465">
    <property type="entry name" value="PRK05089.1"/>
    <property type="match status" value="1"/>
</dbReference>
<keyword evidence="13" id="KW-1185">Reference proteome</keyword>
<dbReference type="GO" id="GO:0008535">
    <property type="term" value="P:respiratory chain complex IV assembly"/>
    <property type="evidence" value="ECO:0007669"/>
    <property type="project" value="UniProtKB-UniRule"/>
</dbReference>
<keyword evidence="10" id="KW-0997">Cell inner membrane</keyword>
<dbReference type="Pfam" id="PF04442">
    <property type="entry name" value="CtaG_Cox11"/>
    <property type="match status" value="1"/>
</dbReference>
<dbReference type="PIRSF" id="PIRSF005413">
    <property type="entry name" value="COX11"/>
    <property type="match status" value="1"/>
</dbReference>
<keyword evidence="10" id="KW-1003">Cell membrane</keyword>
<evidence type="ECO:0000256" key="9">
    <source>
        <dbReference type="ARBA" id="ARBA00023136"/>
    </source>
</evidence>
<evidence type="ECO:0000256" key="1">
    <source>
        <dbReference type="ARBA" id="ARBA00004007"/>
    </source>
</evidence>
<evidence type="ECO:0000313" key="13">
    <source>
        <dbReference type="Proteomes" id="UP000094622"/>
    </source>
</evidence>
<evidence type="ECO:0000256" key="4">
    <source>
        <dbReference type="ARBA" id="ARBA00015384"/>
    </source>
</evidence>
<evidence type="ECO:0000256" key="2">
    <source>
        <dbReference type="ARBA" id="ARBA00004382"/>
    </source>
</evidence>
<evidence type="ECO:0000256" key="7">
    <source>
        <dbReference type="ARBA" id="ARBA00022989"/>
    </source>
</evidence>
<keyword evidence="6 10" id="KW-0735">Signal-anchor</keyword>
<comment type="subcellular location">
    <subcellularLocation>
        <location evidence="2 10">Cell inner membrane</location>
        <topology evidence="2 10">Single-pass type II membrane protein</topology>
        <orientation evidence="2 10">Periplasmic side</orientation>
    </subcellularLocation>
</comment>
<dbReference type="Gene3D" id="2.60.370.10">
    <property type="entry name" value="Ctag/Cox11"/>
    <property type="match status" value="1"/>
</dbReference>